<dbReference type="RefSeq" id="WP_147167851.1">
    <property type="nucleotide sequence ID" value="NZ_VOOR01000024.1"/>
</dbReference>
<evidence type="ECO:0000313" key="5">
    <source>
        <dbReference type="Proteomes" id="UP000321580"/>
    </source>
</evidence>
<dbReference type="Gene3D" id="3.10.580.10">
    <property type="entry name" value="CBS-domain"/>
    <property type="match status" value="2"/>
</dbReference>
<organism evidence="4 5">
    <name type="scientific">Phaeodactylibacter luteus</name>
    <dbReference type="NCBI Taxonomy" id="1564516"/>
    <lineage>
        <taxon>Bacteria</taxon>
        <taxon>Pseudomonadati</taxon>
        <taxon>Bacteroidota</taxon>
        <taxon>Saprospiria</taxon>
        <taxon>Saprospirales</taxon>
        <taxon>Haliscomenobacteraceae</taxon>
        <taxon>Phaeodactylibacter</taxon>
    </lineage>
</organism>
<dbReference type="PANTHER" id="PTHR43080:SF2">
    <property type="entry name" value="CBS DOMAIN-CONTAINING PROTEIN"/>
    <property type="match status" value="1"/>
</dbReference>
<dbReference type="Pfam" id="PF00571">
    <property type="entry name" value="CBS"/>
    <property type="match status" value="2"/>
</dbReference>
<protein>
    <submittedName>
        <fullName evidence="4">CBS domain-containing protein</fullName>
    </submittedName>
</protein>
<proteinExistence type="predicted"/>
<dbReference type="PANTHER" id="PTHR43080">
    <property type="entry name" value="CBS DOMAIN-CONTAINING PROTEIN CBSX3, MITOCHONDRIAL"/>
    <property type="match status" value="1"/>
</dbReference>
<feature type="domain" description="CBS" evidence="3">
    <location>
        <begin position="74"/>
        <end position="134"/>
    </location>
</feature>
<dbReference type="Proteomes" id="UP000321580">
    <property type="component" value="Unassembled WGS sequence"/>
</dbReference>
<feature type="domain" description="CBS" evidence="3">
    <location>
        <begin position="10"/>
        <end position="68"/>
    </location>
</feature>
<evidence type="ECO:0000256" key="2">
    <source>
        <dbReference type="PROSITE-ProRule" id="PRU00703"/>
    </source>
</evidence>
<reference evidence="4 5" key="1">
    <citation type="submission" date="2019-08" db="EMBL/GenBank/DDBJ databases">
        <title>Genome of Phaeodactylibacter luteus.</title>
        <authorList>
            <person name="Bowman J.P."/>
        </authorList>
    </citation>
    <scope>NUCLEOTIDE SEQUENCE [LARGE SCALE GENOMIC DNA]</scope>
    <source>
        <strain evidence="4 5">KCTC 42180</strain>
    </source>
</reference>
<dbReference type="EMBL" id="VOOR01000024">
    <property type="protein sequence ID" value="TXB62749.1"/>
    <property type="molecule type" value="Genomic_DNA"/>
</dbReference>
<sequence length="139" mass="15895">MMNEPISSIMTRKVVTVRPTDTLEAVKEILFFKHIHHIPVVEGHRLMGIITSYDLVRLGKCQDEYRSIKVGDVMTTKVATLSPDDKIGAAAEVFLENLFHGLPIVNEAKDLVGIITTHDILKYEFYKEYPNHKIYWQPA</sequence>
<keyword evidence="5" id="KW-1185">Reference proteome</keyword>
<dbReference type="InterPro" id="IPR051257">
    <property type="entry name" value="Diverse_CBS-Domain"/>
</dbReference>
<dbReference type="AlphaFoldDB" id="A0A5C6RLF7"/>
<accession>A0A5C6RLF7</accession>
<evidence type="ECO:0000256" key="1">
    <source>
        <dbReference type="ARBA" id="ARBA00023122"/>
    </source>
</evidence>
<gene>
    <name evidence="4" type="ORF">FRY97_12360</name>
</gene>
<dbReference type="SUPFAM" id="SSF54631">
    <property type="entry name" value="CBS-domain pair"/>
    <property type="match status" value="1"/>
</dbReference>
<comment type="caution">
    <text evidence="4">The sequence shown here is derived from an EMBL/GenBank/DDBJ whole genome shotgun (WGS) entry which is preliminary data.</text>
</comment>
<evidence type="ECO:0000259" key="3">
    <source>
        <dbReference type="PROSITE" id="PS51371"/>
    </source>
</evidence>
<dbReference type="SMART" id="SM00116">
    <property type="entry name" value="CBS"/>
    <property type="match status" value="2"/>
</dbReference>
<dbReference type="InterPro" id="IPR000644">
    <property type="entry name" value="CBS_dom"/>
</dbReference>
<evidence type="ECO:0000313" key="4">
    <source>
        <dbReference type="EMBL" id="TXB62749.1"/>
    </source>
</evidence>
<dbReference type="InterPro" id="IPR046342">
    <property type="entry name" value="CBS_dom_sf"/>
</dbReference>
<dbReference type="OrthoDB" id="9790355at2"/>
<keyword evidence="1 2" id="KW-0129">CBS domain</keyword>
<dbReference type="PROSITE" id="PS51371">
    <property type="entry name" value="CBS"/>
    <property type="match status" value="2"/>
</dbReference>
<name>A0A5C6RLF7_9BACT</name>